<keyword evidence="1" id="KW-0539">Nucleus</keyword>
<dbReference type="Gene3D" id="4.10.240.10">
    <property type="entry name" value="Zn(2)-C6 fungal-type DNA-binding domain"/>
    <property type="match status" value="1"/>
</dbReference>
<dbReference type="GO" id="GO:0008270">
    <property type="term" value="F:zinc ion binding"/>
    <property type="evidence" value="ECO:0007669"/>
    <property type="project" value="InterPro"/>
</dbReference>
<dbReference type="InterPro" id="IPR036864">
    <property type="entry name" value="Zn2-C6_fun-type_DNA-bd_sf"/>
</dbReference>
<keyword evidence="4" id="KW-1185">Reference proteome</keyword>
<dbReference type="InterPro" id="IPR001138">
    <property type="entry name" value="Zn2Cys6_DnaBD"/>
</dbReference>
<accession>A0A6A7A3I8</accession>
<dbReference type="PROSITE" id="PS00463">
    <property type="entry name" value="ZN2_CY6_FUNGAL_1"/>
    <property type="match status" value="1"/>
</dbReference>
<dbReference type="InterPro" id="IPR050987">
    <property type="entry name" value="AtrR-like"/>
</dbReference>
<dbReference type="PANTHER" id="PTHR46910:SF40">
    <property type="entry name" value="ZN(II)2CYS6 TRANSCRIPTION FACTOR (EUROFUNG)"/>
    <property type="match status" value="1"/>
</dbReference>
<dbReference type="Pfam" id="PF00172">
    <property type="entry name" value="Zn_clus"/>
    <property type="match status" value="1"/>
</dbReference>
<gene>
    <name evidence="3" type="ORF">CC86DRAFT_349398</name>
</gene>
<proteinExistence type="predicted"/>
<dbReference type="Proteomes" id="UP000799424">
    <property type="component" value="Unassembled WGS sequence"/>
</dbReference>
<protein>
    <submittedName>
        <fullName evidence="3">Beta-glucosidase</fullName>
    </submittedName>
</protein>
<evidence type="ECO:0000313" key="3">
    <source>
        <dbReference type="EMBL" id="KAF2827693.1"/>
    </source>
</evidence>
<dbReference type="PROSITE" id="PS50048">
    <property type="entry name" value="ZN2_CY6_FUNGAL_2"/>
    <property type="match status" value="1"/>
</dbReference>
<dbReference type="OrthoDB" id="39175at2759"/>
<dbReference type="SUPFAM" id="SSF57701">
    <property type="entry name" value="Zn2/Cys6 DNA-binding domain"/>
    <property type="match status" value="1"/>
</dbReference>
<evidence type="ECO:0000256" key="1">
    <source>
        <dbReference type="ARBA" id="ARBA00023242"/>
    </source>
</evidence>
<dbReference type="CDD" id="cd00067">
    <property type="entry name" value="GAL4"/>
    <property type="match status" value="1"/>
</dbReference>
<dbReference type="SMART" id="SM00066">
    <property type="entry name" value="GAL4"/>
    <property type="match status" value="1"/>
</dbReference>
<feature type="domain" description="Zn(2)-C6 fungal-type" evidence="2">
    <location>
        <begin position="19"/>
        <end position="55"/>
    </location>
</feature>
<sequence length="523" mass="59402">MPSNCYNEGGVYKAPALKACDACRLRKVRCDVSALMPPTVAACTRCHRLAINCTFDIQSRKRGPKHDVTANEVAYLSPSSRASPMITTHNIFLTDSICSRELLRVLMHDYLESLYCLIPVVHRPSFRRDLDENRDAYDSDFLGLVVALCAVMVAIFRSRFETYRGLHTGSLWAQSRVEVINRCHDLLMSLRGPTFFDEIGHQKWAASYLMSIAFFQVGEHNRARMVEVECMQLGRLLDLHRIEQYMDLDCIETQLRKKAFWLLFYGYIHAQIQNLRKERLTYLDHATLESISLGSLIPVEVDDEHISTHQIIPSPHPGPSLTMGFVVHSRIFWYALANPNSVDTTDCLCCRSHSPSAQVAHLKARLRELKYALDDAPVHFRQWMLLPGDMSQASISPSQLATLRANIHVTHLWLQSILLDQLDSLTSPEENWADREVISSQLLHVLHNTSQEDVEPNGLHLVYKVRDVAVGLLACPFLLTDLSAKRAQSHVQDFVEIMARLDVSETVNTANLQSWVDTGKRNV</sequence>
<dbReference type="AlphaFoldDB" id="A0A6A7A3I8"/>
<organism evidence="3 4">
    <name type="scientific">Ophiobolus disseminans</name>
    <dbReference type="NCBI Taxonomy" id="1469910"/>
    <lineage>
        <taxon>Eukaryota</taxon>
        <taxon>Fungi</taxon>
        <taxon>Dikarya</taxon>
        <taxon>Ascomycota</taxon>
        <taxon>Pezizomycotina</taxon>
        <taxon>Dothideomycetes</taxon>
        <taxon>Pleosporomycetidae</taxon>
        <taxon>Pleosporales</taxon>
        <taxon>Pleosporineae</taxon>
        <taxon>Phaeosphaeriaceae</taxon>
        <taxon>Ophiobolus</taxon>
    </lineage>
</organism>
<evidence type="ECO:0000313" key="4">
    <source>
        <dbReference type="Proteomes" id="UP000799424"/>
    </source>
</evidence>
<dbReference type="CDD" id="cd12148">
    <property type="entry name" value="fungal_TF_MHR"/>
    <property type="match status" value="1"/>
</dbReference>
<reference evidence="3" key="1">
    <citation type="journal article" date="2020" name="Stud. Mycol.">
        <title>101 Dothideomycetes genomes: a test case for predicting lifestyles and emergence of pathogens.</title>
        <authorList>
            <person name="Haridas S."/>
            <person name="Albert R."/>
            <person name="Binder M."/>
            <person name="Bloem J."/>
            <person name="Labutti K."/>
            <person name="Salamov A."/>
            <person name="Andreopoulos B."/>
            <person name="Baker S."/>
            <person name="Barry K."/>
            <person name="Bills G."/>
            <person name="Bluhm B."/>
            <person name="Cannon C."/>
            <person name="Castanera R."/>
            <person name="Culley D."/>
            <person name="Daum C."/>
            <person name="Ezra D."/>
            <person name="Gonzalez J."/>
            <person name="Henrissat B."/>
            <person name="Kuo A."/>
            <person name="Liang C."/>
            <person name="Lipzen A."/>
            <person name="Lutzoni F."/>
            <person name="Magnuson J."/>
            <person name="Mondo S."/>
            <person name="Nolan M."/>
            <person name="Ohm R."/>
            <person name="Pangilinan J."/>
            <person name="Park H.-J."/>
            <person name="Ramirez L."/>
            <person name="Alfaro M."/>
            <person name="Sun H."/>
            <person name="Tritt A."/>
            <person name="Yoshinaga Y."/>
            <person name="Zwiers L.-H."/>
            <person name="Turgeon B."/>
            <person name="Goodwin S."/>
            <person name="Spatafora J."/>
            <person name="Crous P."/>
            <person name="Grigoriev I."/>
        </authorList>
    </citation>
    <scope>NUCLEOTIDE SEQUENCE</scope>
    <source>
        <strain evidence="3">CBS 113818</strain>
    </source>
</reference>
<dbReference type="EMBL" id="MU006224">
    <property type="protein sequence ID" value="KAF2827693.1"/>
    <property type="molecule type" value="Genomic_DNA"/>
</dbReference>
<dbReference type="GO" id="GO:0000981">
    <property type="term" value="F:DNA-binding transcription factor activity, RNA polymerase II-specific"/>
    <property type="evidence" value="ECO:0007669"/>
    <property type="project" value="InterPro"/>
</dbReference>
<evidence type="ECO:0000259" key="2">
    <source>
        <dbReference type="PROSITE" id="PS50048"/>
    </source>
</evidence>
<name>A0A6A7A3I8_9PLEO</name>
<dbReference type="PANTHER" id="PTHR46910">
    <property type="entry name" value="TRANSCRIPTION FACTOR PDR1"/>
    <property type="match status" value="1"/>
</dbReference>